<evidence type="ECO:0000313" key="2">
    <source>
        <dbReference type="Proteomes" id="UP001256547"/>
    </source>
</evidence>
<sequence length="84" mass="9586">MDNEYLKLSIKPKTENPTISANHEVKLNDWVLGHGVTKIELSMPAYERPKLKIECYLDEVDIKEVLVGKEILPLSKYLSDSKEG</sequence>
<organism evidence="1 2">
    <name type="scientific">Enterococcus dongliensis</name>
    <dbReference type="NCBI Taxonomy" id="2559925"/>
    <lineage>
        <taxon>Bacteria</taxon>
        <taxon>Bacillati</taxon>
        <taxon>Bacillota</taxon>
        <taxon>Bacilli</taxon>
        <taxon>Lactobacillales</taxon>
        <taxon>Enterococcaceae</taxon>
        <taxon>Enterococcus</taxon>
    </lineage>
</organism>
<name>A0ABU3ELB2_9ENTE</name>
<gene>
    <name evidence="1" type="ORF">P7D39_01120</name>
</gene>
<evidence type="ECO:0000313" key="1">
    <source>
        <dbReference type="EMBL" id="MDT2595635.1"/>
    </source>
</evidence>
<keyword evidence="2" id="KW-1185">Reference proteome</keyword>
<dbReference type="Proteomes" id="UP001256547">
    <property type="component" value="Unassembled WGS sequence"/>
</dbReference>
<dbReference type="EMBL" id="JARPYR010000002">
    <property type="protein sequence ID" value="MDT2595635.1"/>
    <property type="molecule type" value="Genomic_DNA"/>
</dbReference>
<accession>A0ABU3ELB2</accession>
<comment type="caution">
    <text evidence="1">The sequence shown here is derived from an EMBL/GenBank/DDBJ whole genome shotgun (WGS) entry which is preliminary data.</text>
</comment>
<dbReference type="RefSeq" id="WP_137618367.1">
    <property type="nucleotide sequence ID" value="NZ_JARPYR010000002.1"/>
</dbReference>
<proteinExistence type="predicted"/>
<protein>
    <submittedName>
        <fullName evidence="1">Uncharacterized protein</fullName>
    </submittedName>
</protein>
<reference evidence="1 2" key="1">
    <citation type="submission" date="2023-03" db="EMBL/GenBank/DDBJ databases">
        <authorList>
            <person name="Shen W."/>
            <person name="Cai J."/>
        </authorList>
    </citation>
    <scope>NUCLEOTIDE SEQUENCE [LARGE SCALE GENOMIC DNA]</scope>
    <source>
        <strain evidence="1 2">P72-2</strain>
    </source>
</reference>